<proteinExistence type="predicted"/>
<dbReference type="SUPFAM" id="SSF160719">
    <property type="entry name" value="gpW/gp25-like"/>
    <property type="match status" value="1"/>
</dbReference>
<reference evidence="2" key="2">
    <citation type="journal article" date="2021" name="PeerJ">
        <title>Extensive microbial diversity within the chicken gut microbiome revealed by metagenomics and culture.</title>
        <authorList>
            <person name="Gilroy R."/>
            <person name="Ravi A."/>
            <person name="Getino M."/>
            <person name="Pursley I."/>
            <person name="Horton D.L."/>
            <person name="Alikhan N.F."/>
            <person name="Baker D."/>
            <person name="Gharbi K."/>
            <person name="Hall N."/>
            <person name="Watson M."/>
            <person name="Adriaenssens E.M."/>
            <person name="Foster-Nyarko E."/>
            <person name="Jarju S."/>
            <person name="Secka A."/>
            <person name="Antonio M."/>
            <person name="Oren A."/>
            <person name="Chaudhuri R.R."/>
            <person name="La Ragione R."/>
            <person name="Hildebrand F."/>
            <person name="Pallen M.J."/>
        </authorList>
    </citation>
    <scope>NUCLEOTIDE SEQUENCE</scope>
    <source>
        <strain evidence="2">ChiBcec16-1751</strain>
    </source>
</reference>
<organism evidence="2 3">
    <name type="scientific">Candidatus Avoscillospira avistercoris</name>
    <dbReference type="NCBI Taxonomy" id="2840707"/>
    <lineage>
        <taxon>Bacteria</taxon>
        <taxon>Bacillati</taxon>
        <taxon>Bacillota</taxon>
        <taxon>Clostridia</taxon>
        <taxon>Eubacteriales</taxon>
        <taxon>Oscillospiraceae</taxon>
        <taxon>Oscillospiraceae incertae sedis</taxon>
        <taxon>Candidatus Avoscillospira</taxon>
    </lineage>
</organism>
<dbReference type="Proteomes" id="UP000886741">
    <property type="component" value="Unassembled WGS sequence"/>
</dbReference>
<dbReference type="InterPro" id="IPR007048">
    <property type="entry name" value="IraD/Gp25-like"/>
</dbReference>
<dbReference type="EMBL" id="DVJJ01000073">
    <property type="protein sequence ID" value="HIS64631.1"/>
    <property type="molecule type" value="Genomic_DNA"/>
</dbReference>
<sequence>MNGKEFLGRGLKFPLQVDRRTGRFAMVSEDEDIREAIGIILRTVQGERVMRPEFGSNIMDYTFAPSSSSTRQSIARQIREQLLYQEPRIEDVEVTCRQMDQQTGAIVVEISYTVRSTNNRYNHVYPFYLTEGSEGGGGA</sequence>
<feature type="domain" description="IraD/Gp25-like" evidence="1">
    <location>
        <begin position="28"/>
        <end position="118"/>
    </location>
</feature>
<dbReference type="Pfam" id="PF04965">
    <property type="entry name" value="GPW_gp25"/>
    <property type="match status" value="1"/>
</dbReference>
<dbReference type="Gene3D" id="3.10.450.40">
    <property type="match status" value="1"/>
</dbReference>
<gene>
    <name evidence="2" type="ORF">IAA83_04580</name>
</gene>
<dbReference type="AlphaFoldDB" id="A0A9D1F9P2"/>
<evidence type="ECO:0000259" key="1">
    <source>
        <dbReference type="Pfam" id="PF04965"/>
    </source>
</evidence>
<protein>
    <submittedName>
        <fullName evidence="2">GPW/gp25 family protein</fullName>
    </submittedName>
</protein>
<accession>A0A9D1F9P2</accession>
<comment type="caution">
    <text evidence="2">The sequence shown here is derived from an EMBL/GenBank/DDBJ whole genome shotgun (WGS) entry which is preliminary data.</text>
</comment>
<evidence type="ECO:0000313" key="2">
    <source>
        <dbReference type="EMBL" id="HIS64631.1"/>
    </source>
</evidence>
<name>A0A9D1F9P2_9FIRM</name>
<reference evidence="2" key="1">
    <citation type="submission" date="2020-10" db="EMBL/GenBank/DDBJ databases">
        <authorList>
            <person name="Gilroy R."/>
        </authorList>
    </citation>
    <scope>NUCLEOTIDE SEQUENCE</scope>
    <source>
        <strain evidence="2">ChiBcec16-1751</strain>
    </source>
</reference>
<evidence type="ECO:0000313" key="3">
    <source>
        <dbReference type="Proteomes" id="UP000886741"/>
    </source>
</evidence>